<dbReference type="Proteomes" id="UP000008152">
    <property type="component" value="Chromosome II"/>
</dbReference>
<evidence type="ECO:0000313" key="2">
    <source>
        <dbReference type="Proteomes" id="UP000008152"/>
    </source>
</evidence>
<dbReference type="KEGG" id="vha:VIBHAR_05753"/>
<reference evidence="1 2" key="1">
    <citation type="submission" date="2007-08" db="EMBL/GenBank/DDBJ databases">
        <authorList>
            <consortium name="The Vibrio harveyi Genome Sequencing Project"/>
            <person name="Bassler B."/>
            <person name="Clifton S.W."/>
            <person name="Fulton L."/>
            <person name="Delehaunty K."/>
            <person name="Fronick C."/>
            <person name="Harrison M."/>
            <person name="Markivic C."/>
            <person name="Fulton R."/>
            <person name="Tin-Wollam A.-M."/>
            <person name="Shah N."/>
            <person name="Pepin K."/>
            <person name="Nash W."/>
            <person name="Thiruvilangam P."/>
            <person name="Bhonagiri V."/>
            <person name="Waters C."/>
            <person name="Tu K.C."/>
            <person name="Irgon J."/>
            <person name="Wilson R.K."/>
        </authorList>
    </citation>
    <scope>NUCLEOTIDE SEQUENCE [LARGE SCALE GENOMIC DNA]</scope>
    <source>
        <strain evidence="2">ATCC BAA-1116 / BB120</strain>
    </source>
</reference>
<proteinExistence type="predicted"/>
<protein>
    <submittedName>
        <fullName evidence="1">Uncharacterized protein</fullName>
    </submittedName>
</protein>
<gene>
    <name evidence="1" type="ordered locus">VIBHAR_05753</name>
</gene>
<sequence length="43" mass="4918">MRNAQLHIIDEKCHVSGGYLSLIFRCLFDDRSGPQFSDMTLSD</sequence>
<name>A7N534_VIBC1</name>
<accession>A7N534</accession>
<dbReference type="AlphaFoldDB" id="A7N534"/>
<organism evidence="1 2">
    <name type="scientific">Vibrio campbellii (strain ATCC BAA-1116)</name>
    <dbReference type="NCBI Taxonomy" id="2902295"/>
    <lineage>
        <taxon>Bacteria</taxon>
        <taxon>Pseudomonadati</taxon>
        <taxon>Pseudomonadota</taxon>
        <taxon>Gammaproteobacteria</taxon>
        <taxon>Vibrionales</taxon>
        <taxon>Vibrionaceae</taxon>
        <taxon>Vibrio</taxon>
    </lineage>
</organism>
<dbReference type="EMBL" id="CP000790">
    <property type="protein sequence ID" value="ABU73647.1"/>
    <property type="molecule type" value="Genomic_DNA"/>
</dbReference>
<evidence type="ECO:0000313" key="1">
    <source>
        <dbReference type="EMBL" id="ABU73647.1"/>
    </source>
</evidence>